<evidence type="ECO:0000313" key="3">
    <source>
        <dbReference type="Proteomes" id="UP001352852"/>
    </source>
</evidence>
<feature type="region of interest" description="Disordered" evidence="1">
    <location>
        <begin position="1"/>
        <end position="101"/>
    </location>
</feature>
<organism evidence="2 3">
    <name type="scientific">Characodon lateralis</name>
    <dbReference type="NCBI Taxonomy" id="208331"/>
    <lineage>
        <taxon>Eukaryota</taxon>
        <taxon>Metazoa</taxon>
        <taxon>Chordata</taxon>
        <taxon>Craniata</taxon>
        <taxon>Vertebrata</taxon>
        <taxon>Euteleostomi</taxon>
        <taxon>Actinopterygii</taxon>
        <taxon>Neopterygii</taxon>
        <taxon>Teleostei</taxon>
        <taxon>Neoteleostei</taxon>
        <taxon>Acanthomorphata</taxon>
        <taxon>Ovalentaria</taxon>
        <taxon>Atherinomorphae</taxon>
        <taxon>Cyprinodontiformes</taxon>
        <taxon>Goodeidae</taxon>
        <taxon>Characodon</taxon>
    </lineage>
</organism>
<feature type="compositionally biased region" description="Basic and acidic residues" evidence="1">
    <location>
        <begin position="1"/>
        <end position="10"/>
    </location>
</feature>
<keyword evidence="3" id="KW-1185">Reference proteome</keyword>
<dbReference type="EMBL" id="JAHUTJ010008360">
    <property type="protein sequence ID" value="MED6266602.1"/>
    <property type="molecule type" value="Genomic_DNA"/>
</dbReference>
<gene>
    <name evidence="2" type="ORF">CHARACLAT_003733</name>
</gene>
<protein>
    <submittedName>
        <fullName evidence="2">Uncharacterized protein</fullName>
    </submittedName>
</protein>
<sequence length="101" mass="10454">MSGRVMERAEGGIQGWGGKAVGGKMLSQGASPPADPNLHPCSEEGGTGTSTGPKARDRHRAQSTDRKPGPTAPSLLEPPEPRNIDPQPPTLGPLPEKVTDP</sequence>
<evidence type="ECO:0000256" key="1">
    <source>
        <dbReference type="SAM" id="MobiDB-lite"/>
    </source>
</evidence>
<proteinExistence type="predicted"/>
<name>A0ABU7CV85_9TELE</name>
<dbReference type="Proteomes" id="UP001352852">
    <property type="component" value="Unassembled WGS sequence"/>
</dbReference>
<reference evidence="2 3" key="1">
    <citation type="submission" date="2021-06" db="EMBL/GenBank/DDBJ databases">
        <authorList>
            <person name="Palmer J.M."/>
        </authorList>
    </citation>
    <scope>NUCLEOTIDE SEQUENCE [LARGE SCALE GENOMIC DNA]</scope>
    <source>
        <strain evidence="2 3">CL_MEX2019</strain>
        <tissue evidence="2">Muscle</tissue>
    </source>
</reference>
<feature type="compositionally biased region" description="Gly residues" evidence="1">
    <location>
        <begin position="12"/>
        <end position="21"/>
    </location>
</feature>
<accession>A0ABU7CV85</accession>
<evidence type="ECO:0000313" key="2">
    <source>
        <dbReference type="EMBL" id="MED6266602.1"/>
    </source>
</evidence>
<comment type="caution">
    <text evidence="2">The sequence shown here is derived from an EMBL/GenBank/DDBJ whole genome shotgun (WGS) entry which is preliminary data.</text>
</comment>